<sequence length="102" mass="11785">MFEPIIPLYRVSFKMYRSNAHHGCIRGFVVAKIKECNFDLYRSVRVALTGPPGYWYADHLLLGGTAKIDIGGRLREKSTVGGRLREKKKEEEEKKYLLSSHR</sequence>
<comment type="caution">
    <text evidence="1">The sequence shown here is derived from an EMBL/GenBank/DDBJ whole genome shotgun (WGS) entry which is preliminary data.</text>
</comment>
<evidence type="ECO:0000313" key="2">
    <source>
        <dbReference type="Proteomes" id="UP000287651"/>
    </source>
</evidence>
<proteinExistence type="predicted"/>
<dbReference type="Proteomes" id="UP000287651">
    <property type="component" value="Unassembled WGS sequence"/>
</dbReference>
<dbReference type="AlphaFoldDB" id="A0A427API0"/>
<evidence type="ECO:0000313" key="1">
    <source>
        <dbReference type="EMBL" id="RRT78131.1"/>
    </source>
</evidence>
<feature type="non-terminal residue" evidence="1">
    <location>
        <position position="102"/>
    </location>
</feature>
<accession>A0A427API0</accession>
<dbReference type="EMBL" id="AMZH03001754">
    <property type="protein sequence ID" value="RRT78131.1"/>
    <property type="molecule type" value="Genomic_DNA"/>
</dbReference>
<gene>
    <name evidence="1" type="ORF">B296_00012016</name>
</gene>
<reference evidence="1 2" key="1">
    <citation type="journal article" date="2014" name="Agronomy (Basel)">
        <title>A Draft Genome Sequence for Ensete ventricosum, the Drought-Tolerant Tree Against Hunger.</title>
        <authorList>
            <person name="Harrison J."/>
            <person name="Moore K.A."/>
            <person name="Paszkiewicz K."/>
            <person name="Jones T."/>
            <person name="Grant M."/>
            <person name="Ambacheew D."/>
            <person name="Muzemil S."/>
            <person name="Studholme D.J."/>
        </authorList>
    </citation>
    <scope>NUCLEOTIDE SEQUENCE [LARGE SCALE GENOMIC DNA]</scope>
</reference>
<protein>
    <submittedName>
        <fullName evidence="1">Uncharacterized protein</fullName>
    </submittedName>
</protein>
<name>A0A427API0_ENSVE</name>
<organism evidence="1 2">
    <name type="scientific">Ensete ventricosum</name>
    <name type="common">Abyssinian banana</name>
    <name type="synonym">Musa ensete</name>
    <dbReference type="NCBI Taxonomy" id="4639"/>
    <lineage>
        <taxon>Eukaryota</taxon>
        <taxon>Viridiplantae</taxon>
        <taxon>Streptophyta</taxon>
        <taxon>Embryophyta</taxon>
        <taxon>Tracheophyta</taxon>
        <taxon>Spermatophyta</taxon>
        <taxon>Magnoliopsida</taxon>
        <taxon>Liliopsida</taxon>
        <taxon>Zingiberales</taxon>
        <taxon>Musaceae</taxon>
        <taxon>Ensete</taxon>
    </lineage>
</organism>